<feature type="compositionally biased region" description="Gly residues" evidence="2">
    <location>
        <begin position="537"/>
        <end position="546"/>
    </location>
</feature>
<evidence type="ECO:0000256" key="1">
    <source>
        <dbReference type="ARBA" id="ARBA00007950"/>
    </source>
</evidence>
<organism evidence="4 5">
    <name type="scientific">Parnassius mnemosyne</name>
    <name type="common">clouded apollo</name>
    <dbReference type="NCBI Taxonomy" id="213953"/>
    <lineage>
        <taxon>Eukaryota</taxon>
        <taxon>Metazoa</taxon>
        <taxon>Ecdysozoa</taxon>
        <taxon>Arthropoda</taxon>
        <taxon>Hexapoda</taxon>
        <taxon>Insecta</taxon>
        <taxon>Pterygota</taxon>
        <taxon>Neoptera</taxon>
        <taxon>Endopterygota</taxon>
        <taxon>Lepidoptera</taxon>
        <taxon>Glossata</taxon>
        <taxon>Ditrysia</taxon>
        <taxon>Papilionoidea</taxon>
        <taxon>Papilionidae</taxon>
        <taxon>Parnassiinae</taxon>
        <taxon>Parnassini</taxon>
        <taxon>Parnassius</taxon>
        <taxon>Driopa</taxon>
    </lineage>
</organism>
<feature type="region of interest" description="Disordered" evidence="2">
    <location>
        <begin position="361"/>
        <end position="605"/>
    </location>
</feature>
<dbReference type="Pfam" id="PF18293">
    <property type="entry name" value="Caprin-1_dimer"/>
    <property type="match status" value="1"/>
</dbReference>
<proteinExistence type="inferred from homology"/>
<keyword evidence="5" id="KW-1185">Reference proteome</keyword>
<comment type="similarity">
    <text evidence="1">Belongs to the caprin family.</text>
</comment>
<evidence type="ECO:0000313" key="5">
    <source>
        <dbReference type="Proteomes" id="UP001314205"/>
    </source>
</evidence>
<evidence type="ECO:0000313" key="4">
    <source>
        <dbReference type="EMBL" id="CAK1578480.1"/>
    </source>
</evidence>
<dbReference type="PANTHER" id="PTHR22922">
    <property type="entry name" value="GPI-ANCHORED PROTEIN P137"/>
    <property type="match status" value="1"/>
</dbReference>
<feature type="region of interest" description="Disordered" evidence="2">
    <location>
        <begin position="1"/>
        <end position="22"/>
    </location>
</feature>
<feature type="compositionally biased region" description="Low complexity" evidence="2">
    <location>
        <begin position="420"/>
        <end position="430"/>
    </location>
</feature>
<feature type="compositionally biased region" description="Pro residues" evidence="2">
    <location>
        <begin position="409"/>
        <end position="419"/>
    </location>
</feature>
<protein>
    <recommendedName>
        <fullName evidence="3">Caprin-1 dimerization domain-containing protein</fullName>
    </recommendedName>
</protein>
<sequence>MPSAANAKSEKPASSEATDNSPIRQIITIIEHKVRNLEKRKSKLTSYRDLQKAGKELKTDQKIAVAKYDEVAQTLEFARDLSKQITAIAASAEREAKKQAKKDAWVRCAAETNKIREALLILDCLMQMGNSEAREDFLNGANGATKLTEDDLKILDDLYSEVTPKHEVNEEGEPGFHMQTVKAAEHLYAIIDGKQKDILGTTYAHIKEIVNAVHECGYFDKTVETVAETEETHIIVEEEQQISALEVEEVNAAPSYPPPTVLPVPPAPAVVPAPGYPLRPLPPITLQEVEHAYFSQQYPQQRPISEVIGSQNFFFLQESEIDSPVGTPQPPPLMNQQSPPAPIPTQTYTNQHFVQIPAARVPEPTPIPMPPQPHFPPHPEHAAYPGVPIPAPIPPQQPPVHPQTVPQQPLQPVPQPIPQPVVVEQEPVQAEEQKAPTPVEDKNEDEWKESQSPKYENSNDRKTQGQGDGQNRFRRYGRGGRGASNGYRGRGNFQNRQNDGYHPRGEYQNRINKDGYQNRQYDGYQNRHKDGYQNRGGNDGYYGNGDTGDSHQQNENGGRDRYNDSNQSYQGGFKSRGRGGPRGGTRGASRAPRPQQYNRKQENVE</sequence>
<evidence type="ECO:0000259" key="3">
    <source>
        <dbReference type="Pfam" id="PF18293"/>
    </source>
</evidence>
<dbReference type="Proteomes" id="UP001314205">
    <property type="component" value="Unassembled WGS sequence"/>
</dbReference>
<dbReference type="InterPro" id="IPR041637">
    <property type="entry name" value="Caprin-1_dimer"/>
</dbReference>
<feature type="compositionally biased region" description="Basic and acidic residues" evidence="2">
    <location>
        <begin position="499"/>
        <end position="513"/>
    </location>
</feature>
<dbReference type="GO" id="GO:0005737">
    <property type="term" value="C:cytoplasm"/>
    <property type="evidence" value="ECO:0007669"/>
    <property type="project" value="TreeGrafter"/>
</dbReference>
<dbReference type="PANTHER" id="PTHR22922:SF19">
    <property type="entry name" value="CAPRIN HOMOLOG"/>
    <property type="match status" value="1"/>
</dbReference>
<dbReference type="GO" id="GO:0003723">
    <property type="term" value="F:RNA binding"/>
    <property type="evidence" value="ECO:0007669"/>
    <property type="project" value="TreeGrafter"/>
</dbReference>
<dbReference type="AlphaFoldDB" id="A0AAV1K5U7"/>
<feature type="compositionally biased region" description="Pro residues" evidence="2">
    <location>
        <begin position="363"/>
        <end position="376"/>
    </location>
</feature>
<evidence type="ECO:0000256" key="2">
    <source>
        <dbReference type="SAM" id="MobiDB-lite"/>
    </source>
</evidence>
<accession>A0AAV1K5U7</accession>
<gene>
    <name evidence="4" type="ORF">PARMNEM_LOCUS554</name>
</gene>
<comment type="caution">
    <text evidence="4">The sequence shown here is derived from an EMBL/GenBank/DDBJ whole genome shotgun (WGS) entry which is preliminary data.</text>
</comment>
<dbReference type="EMBL" id="CAVLGL010000001">
    <property type="protein sequence ID" value="CAK1578480.1"/>
    <property type="molecule type" value="Genomic_DNA"/>
</dbReference>
<name>A0AAV1K5U7_9NEOP</name>
<feature type="compositionally biased region" description="Pro residues" evidence="2">
    <location>
        <begin position="387"/>
        <end position="401"/>
    </location>
</feature>
<feature type="domain" description="Caprin-1 dimerization" evidence="3">
    <location>
        <begin position="101"/>
        <end position="220"/>
    </location>
</feature>
<dbReference type="InterPro" id="IPR028816">
    <property type="entry name" value="Caprin"/>
</dbReference>
<reference evidence="4 5" key="1">
    <citation type="submission" date="2023-11" db="EMBL/GenBank/DDBJ databases">
        <authorList>
            <person name="Hedman E."/>
            <person name="Englund M."/>
            <person name="Stromberg M."/>
            <person name="Nyberg Akerstrom W."/>
            <person name="Nylinder S."/>
            <person name="Jareborg N."/>
            <person name="Kallberg Y."/>
            <person name="Kronander E."/>
        </authorList>
    </citation>
    <scope>NUCLEOTIDE SEQUENCE [LARGE SCALE GENOMIC DNA]</scope>
</reference>